<evidence type="ECO:0000313" key="5">
    <source>
        <dbReference type="Proteomes" id="UP000278440"/>
    </source>
</evidence>
<gene>
    <name evidence="4" type="ORF">DFJ68_1347</name>
</gene>
<dbReference type="PRINTS" id="PR01483">
    <property type="entry name" value="FASYNTHASE"/>
</dbReference>
<sequence length="298" mass="32032">MTPSDRGAAASGSEGSSPITVLTAAPDLRRLYATAALRRGSGDDLGGRVARYGVHADPARVAAYARLCGFPVGGPLPPTYPHLLGFPLQLHVMTRPGFPLPLLGAVHVENRVALHRRLLPDEPLDLTVWAEALRPHRRGRQVDLVTRATVAGETVWEGVSTYLARGEEHPDAPRSEPPAPDQPTGIRPGPRWRLAEGAGRAYAAVSGDWNPIHVHALTARPLGFRSAIAHGMYSYARVLAALGSRLPREGLTSHVWLRRPVPLPSTVTLDTTFAGHGSLSTLRAERGDTVHLVARTAW</sequence>
<organism evidence="4 5">
    <name type="scientific">Terracoccus luteus</name>
    <dbReference type="NCBI Taxonomy" id="53356"/>
    <lineage>
        <taxon>Bacteria</taxon>
        <taxon>Bacillati</taxon>
        <taxon>Actinomycetota</taxon>
        <taxon>Actinomycetes</taxon>
        <taxon>Micrococcales</taxon>
        <taxon>Intrasporangiaceae</taxon>
        <taxon>Terracoccus</taxon>
    </lineage>
</organism>
<dbReference type="EMBL" id="RBXT01000001">
    <property type="protein sequence ID" value="RKT77914.1"/>
    <property type="molecule type" value="Genomic_DNA"/>
</dbReference>
<feature type="domain" description="MaoC-like" evidence="3">
    <location>
        <begin position="198"/>
        <end position="274"/>
    </location>
</feature>
<evidence type="ECO:0000313" key="4">
    <source>
        <dbReference type="EMBL" id="RKT77914.1"/>
    </source>
</evidence>
<dbReference type="PANTHER" id="PTHR43841">
    <property type="entry name" value="3-HYDROXYACYL-THIOESTER DEHYDRATASE HTDX-RELATED"/>
    <property type="match status" value="1"/>
</dbReference>
<dbReference type="Gene3D" id="3.10.129.10">
    <property type="entry name" value="Hotdog Thioesterase"/>
    <property type="match status" value="1"/>
</dbReference>
<keyword evidence="5" id="KW-1185">Reference proteome</keyword>
<dbReference type="Proteomes" id="UP000278440">
    <property type="component" value="Unassembled WGS sequence"/>
</dbReference>
<evidence type="ECO:0000259" key="3">
    <source>
        <dbReference type="Pfam" id="PF01575"/>
    </source>
</evidence>
<dbReference type="InterPro" id="IPR003965">
    <property type="entry name" value="Fatty_acid_synthase"/>
</dbReference>
<reference evidence="4 5" key="1">
    <citation type="submission" date="2018-10" db="EMBL/GenBank/DDBJ databases">
        <title>Sequencing the genomes of 1000 actinobacteria strains.</title>
        <authorList>
            <person name="Klenk H.-P."/>
        </authorList>
    </citation>
    <scope>NUCLEOTIDE SEQUENCE [LARGE SCALE GENOMIC DNA]</scope>
    <source>
        <strain evidence="4 5">DSM 44267</strain>
    </source>
</reference>
<dbReference type="GO" id="GO:0005835">
    <property type="term" value="C:fatty acid synthase complex"/>
    <property type="evidence" value="ECO:0007669"/>
    <property type="project" value="InterPro"/>
</dbReference>
<proteinExistence type="inferred from homology"/>
<dbReference type="PANTHER" id="PTHR43841:SF1">
    <property type="entry name" value="3-HYDROXYACYL-THIOESTER DEHYDRATASE X"/>
    <property type="match status" value="1"/>
</dbReference>
<comment type="caution">
    <text evidence="4">The sequence shown here is derived from an EMBL/GenBank/DDBJ whole genome shotgun (WGS) entry which is preliminary data.</text>
</comment>
<dbReference type="SUPFAM" id="SSF54637">
    <property type="entry name" value="Thioesterase/thiol ester dehydrase-isomerase"/>
    <property type="match status" value="2"/>
</dbReference>
<protein>
    <submittedName>
        <fullName evidence="4">Acyl dehydratase</fullName>
    </submittedName>
</protein>
<dbReference type="Pfam" id="PF01575">
    <property type="entry name" value="MaoC_dehydratas"/>
    <property type="match status" value="1"/>
</dbReference>
<dbReference type="AlphaFoldDB" id="A0A495XYH4"/>
<accession>A0A495XYH4</accession>
<dbReference type="InterPro" id="IPR002539">
    <property type="entry name" value="MaoC-like_dom"/>
</dbReference>
<evidence type="ECO:0000256" key="1">
    <source>
        <dbReference type="ARBA" id="ARBA00005254"/>
    </source>
</evidence>
<dbReference type="RefSeq" id="WP_245963514.1">
    <property type="nucleotide sequence ID" value="NZ_RBXT01000001.1"/>
</dbReference>
<comment type="similarity">
    <text evidence="1">Belongs to the enoyl-CoA hydratase/isomerase family.</text>
</comment>
<evidence type="ECO:0000256" key="2">
    <source>
        <dbReference type="SAM" id="MobiDB-lite"/>
    </source>
</evidence>
<name>A0A495XYH4_9MICO</name>
<dbReference type="GO" id="GO:0004312">
    <property type="term" value="F:fatty acid synthase activity"/>
    <property type="evidence" value="ECO:0007669"/>
    <property type="project" value="InterPro"/>
</dbReference>
<dbReference type="InterPro" id="IPR029069">
    <property type="entry name" value="HotDog_dom_sf"/>
</dbReference>
<dbReference type="GO" id="GO:0006633">
    <property type="term" value="P:fatty acid biosynthetic process"/>
    <property type="evidence" value="ECO:0007669"/>
    <property type="project" value="InterPro"/>
</dbReference>
<feature type="region of interest" description="Disordered" evidence="2">
    <location>
        <begin position="166"/>
        <end position="189"/>
    </location>
</feature>